<feature type="compositionally biased region" description="Polar residues" evidence="1">
    <location>
        <begin position="79"/>
        <end position="90"/>
    </location>
</feature>
<evidence type="ECO:0000313" key="2">
    <source>
        <dbReference type="EMBL" id="VEL35060.1"/>
    </source>
</evidence>
<name>A0A3S5CTA6_9PLAT</name>
<evidence type="ECO:0000313" key="3">
    <source>
        <dbReference type="Proteomes" id="UP000784294"/>
    </source>
</evidence>
<organism evidence="2 3">
    <name type="scientific">Protopolystoma xenopodis</name>
    <dbReference type="NCBI Taxonomy" id="117903"/>
    <lineage>
        <taxon>Eukaryota</taxon>
        <taxon>Metazoa</taxon>
        <taxon>Spiralia</taxon>
        <taxon>Lophotrochozoa</taxon>
        <taxon>Platyhelminthes</taxon>
        <taxon>Monogenea</taxon>
        <taxon>Polyopisthocotylea</taxon>
        <taxon>Polystomatidea</taxon>
        <taxon>Polystomatidae</taxon>
        <taxon>Protopolystoma</taxon>
    </lineage>
</organism>
<sequence>MNDDPTSLTDDFERFCQMAHGSPQRNASESSGGADFLAAPQPNMRRSRASSMRETRRRNSLHPNSVGANGAARLAGGSRSPNLRSGNATAGSMFHPAGSNRTALGPSPQHGFPDNYPANESRGESRLSPRRYSAMSPAGGAPSPGKLASPDSTTAGPDLLAKEQQMGGQMANSLGWPESLASRSRSGSMKEGRMSSACQQLSPTLAARQTRDSLGVIRVRSFRRTKNGQVVSQGDRAVITSTPAARLVDSTGTRRSINTGWTGQHGNEPCLVADETPENDFLELPAITTTQASPRAYHHHHHPTHAQQQLMQQLHQKQPTLSHLAPMHSASLRSISMAQNEEVAAEINLALQRHRLSGSTSQMLRVQVIGAEQVGKTSLCEQFLSSESLDDGFDSSECPQNQRCYLQARVSPEYRGVFQTFSIKQFRLSNEIVAGTSVCPLHSYLINHTEPCRIKLYKLLPFGDQVVNIRY</sequence>
<dbReference type="AlphaFoldDB" id="A0A3S5CTA6"/>
<accession>A0A3S5CTA6</accession>
<dbReference type="Proteomes" id="UP000784294">
    <property type="component" value="Unassembled WGS sequence"/>
</dbReference>
<evidence type="ECO:0000256" key="1">
    <source>
        <dbReference type="SAM" id="MobiDB-lite"/>
    </source>
</evidence>
<dbReference type="EMBL" id="CAAALY010249004">
    <property type="protein sequence ID" value="VEL35060.1"/>
    <property type="molecule type" value="Genomic_DNA"/>
</dbReference>
<proteinExistence type="predicted"/>
<feature type="region of interest" description="Disordered" evidence="1">
    <location>
        <begin position="17"/>
        <end position="191"/>
    </location>
</feature>
<comment type="caution">
    <text evidence="2">The sequence shown here is derived from an EMBL/GenBank/DDBJ whole genome shotgun (WGS) entry which is preliminary data.</text>
</comment>
<dbReference type="OrthoDB" id="5239715at2759"/>
<reference evidence="2" key="1">
    <citation type="submission" date="2018-11" db="EMBL/GenBank/DDBJ databases">
        <authorList>
            <consortium name="Pathogen Informatics"/>
        </authorList>
    </citation>
    <scope>NUCLEOTIDE SEQUENCE</scope>
</reference>
<keyword evidence="3" id="KW-1185">Reference proteome</keyword>
<gene>
    <name evidence="2" type="ORF">PXEA_LOCUS28500</name>
</gene>
<protein>
    <submittedName>
        <fullName evidence="2">Uncharacterized protein</fullName>
    </submittedName>
</protein>